<proteinExistence type="inferred from homology"/>
<keyword evidence="5" id="KW-0288">FMN</keyword>
<evidence type="ECO:0000313" key="13">
    <source>
        <dbReference type="EMBL" id="SNS84289.1"/>
    </source>
</evidence>
<name>A0A239HSI6_9ACTN</name>
<dbReference type="SUPFAM" id="SSF51971">
    <property type="entry name" value="Nucleotide-binding domain"/>
    <property type="match status" value="1"/>
</dbReference>
<dbReference type="PRINTS" id="PR00368">
    <property type="entry name" value="FADPNR"/>
</dbReference>
<evidence type="ECO:0000259" key="11">
    <source>
        <dbReference type="Pfam" id="PF00724"/>
    </source>
</evidence>
<dbReference type="SUPFAM" id="SSF51395">
    <property type="entry name" value="FMN-linked oxidoreductases"/>
    <property type="match status" value="1"/>
</dbReference>
<dbReference type="AlphaFoldDB" id="A0A239HSI6"/>
<evidence type="ECO:0000256" key="7">
    <source>
        <dbReference type="ARBA" id="ARBA00023002"/>
    </source>
</evidence>
<dbReference type="NCBIfam" id="TIGR03997">
    <property type="entry name" value="mycofact_OYE_2"/>
    <property type="match status" value="1"/>
</dbReference>
<dbReference type="OrthoDB" id="3169239at2"/>
<evidence type="ECO:0000256" key="6">
    <source>
        <dbReference type="ARBA" id="ARBA00022723"/>
    </source>
</evidence>
<organism evidence="13 14">
    <name type="scientific">Geodermatophilus pulveris</name>
    <dbReference type="NCBI Taxonomy" id="1564159"/>
    <lineage>
        <taxon>Bacteria</taxon>
        <taxon>Bacillati</taxon>
        <taxon>Actinomycetota</taxon>
        <taxon>Actinomycetes</taxon>
        <taxon>Geodermatophilales</taxon>
        <taxon>Geodermatophilaceae</taxon>
        <taxon>Geodermatophilus</taxon>
    </lineage>
</organism>
<comment type="similarity">
    <text evidence="3">In the N-terminal section; belongs to the NADH:flavin oxidoreductase/NADH oxidase family.</text>
</comment>
<comment type="cofactor">
    <cofactor evidence="2">
        <name>[4Fe-4S] cluster</name>
        <dbReference type="ChEBI" id="CHEBI:49883"/>
    </cofactor>
</comment>
<dbReference type="InterPro" id="IPR051793">
    <property type="entry name" value="NADH:flavin_oxidoreductase"/>
</dbReference>
<dbReference type="GO" id="GO:0008670">
    <property type="term" value="F:2,4-dienoyl-CoA reductase (NADPH) activity"/>
    <property type="evidence" value="ECO:0007669"/>
    <property type="project" value="TreeGrafter"/>
</dbReference>
<dbReference type="InterPro" id="IPR013785">
    <property type="entry name" value="Aldolase_TIM"/>
</dbReference>
<dbReference type="InterPro" id="IPR001155">
    <property type="entry name" value="OxRdtase_FMN_N"/>
</dbReference>
<dbReference type="InterPro" id="IPR023753">
    <property type="entry name" value="FAD/NAD-binding_dom"/>
</dbReference>
<dbReference type="Proteomes" id="UP000198373">
    <property type="component" value="Unassembled WGS sequence"/>
</dbReference>
<accession>A0A239HSI6</accession>
<dbReference type="Pfam" id="PF07992">
    <property type="entry name" value="Pyr_redox_2"/>
    <property type="match status" value="1"/>
</dbReference>
<dbReference type="PANTHER" id="PTHR42917">
    <property type="entry name" value="2,4-DIENOYL-COA REDUCTASE"/>
    <property type="match status" value="1"/>
</dbReference>
<dbReference type="Pfam" id="PF00724">
    <property type="entry name" value="Oxidored_FMN"/>
    <property type="match status" value="1"/>
</dbReference>
<keyword evidence="4" id="KW-0285">Flavoprotein</keyword>
<evidence type="ECO:0000256" key="3">
    <source>
        <dbReference type="ARBA" id="ARBA00011048"/>
    </source>
</evidence>
<dbReference type="Gene3D" id="3.50.50.60">
    <property type="entry name" value="FAD/NAD(P)-binding domain"/>
    <property type="match status" value="1"/>
</dbReference>
<keyword evidence="8" id="KW-0408">Iron</keyword>
<evidence type="ECO:0000313" key="14">
    <source>
        <dbReference type="Proteomes" id="UP000198373"/>
    </source>
</evidence>
<gene>
    <name evidence="13" type="ORF">SAMN06893096_10921</name>
</gene>
<evidence type="ECO:0000256" key="2">
    <source>
        <dbReference type="ARBA" id="ARBA00001966"/>
    </source>
</evidence>
<comment type="cofactor">
    <cofactor evidence="1">
        <name>FMN</name>
        <dbReference type="ChEBI" id="CHEBI:58210"/>
    </cofactor>
</comment>
<keyword evidence="9" id="KW-0411">Iron-sulfur</keyword>
<reference evidence="14" key="1">
    <citation type="submission" date="2017-06" db="EMBL/GenBank/DDBJ databases">
        <authorList>
            <person name="Varghese N."/>
            <person name="Submissions S."/>
        </authorList>
    </citation>
    <scope>NUCLEOTIDE SEQUENCE [LARGE SCALE GENOMIC DNA]</scope>
    <source>
        <strain evidence="14">DSM 46839</strain>
    </source>
</reference>
<dbReference type="GO" id="GO:0010181">
    <property type="term" value="F:FMN binding"/>
    <property type="evidence" value="ECO:0007669"/>
    <property type="project" value="InterPro"/>
</dbReference>
<dbReference type="InterPro" id="IPR036188">
    <property type="entry name" value="FAD/NAD-bd_sf"/>
</dbReference>
<dbReference type="EMBL" id="FZOO01000009">
    <property type="protein sequence ID" value="SNS84289.1"/>
    <property type="molecule type" value="Genomic_DNA"/>
</dbReference>
<evidence type="ECO:0000259" key="12">
    <source>
        <dbReference type="Pfam" id="PF07992"/>
    </source>
</evidence>
<dbReference type="PANTHER" id="PTHR42917:SF2">
    <property type="entry name" value="2,4-DIENOYL-COA REDUCTASE [(2E)-ENOYL-COA-PRODUCING]"/>
    <property type="match status" value="1"/>
</dbReference>
<dbReference type="Gene3D" id="3.40.50.720">
    <property type="entry name" value="NAD(P)-binding Rossmann-like Domain"/>
    <property type="match status" value="1"/>
</dbReference>
<keyword evidence="6" id="KW-0479">Metal-binding</keyword>
<evidence type="ECO:0000256" key="8">
    <source>
        <dbReference type="ARBA" id="ARBA00023004"/>
    </source>
</evidence>
<feature type="domain" description="NADH:flavin oxidoreductase/NADH oxidase N-terminal" evidence="11">
    <location>
        <begin position="4"/>
        <end position="331"/>
    </location>
</feature>
<dbReference type="GO" id="GO:0033543">
    <property type="term" value="P:fatty acid beta-oxidation, unsaturated, even number, reductase/isomerase pathway"/>
    <property type="evidence" value="ECO:0007669"/>
    <property type="project" value="TreeGrafter"/>
</dbReference>
<sequence>MRHLATPLRVGPVTLPNRLVLPAHLTNYAVDGAFTERHAAYYAARAAGGAGLVVTEEVSTDPADRPYEKLVHGHDPAVLPGMRRVVDAVHAHGVPVVAQVNHNGGQSDSLHTRTPVLAPSPVPDPLFREVPREATAADLARLVAGYADVAARCAAAGFDGVEVQAAQSSLVRQFLSGATNRRTDRYGGPLEHRARFLVEVLAAVREALGPGRALGVRLADEEGGGGGTTLAEAVATAGLVAGLVDYVSTTVGVATATLDRVVPPMTTPPGYARPVSAAVRAAVGVPVVGVGRFLTPAQAERALADGDCDLVGAVRAQIADPEFAAKALGGRAGEVRRCLGCNQDCVGRVGRNLPLGCVANPRAGREAPLPVPRRRRRVLVVGGGPAGLRAAATAAARGHAVTVWEQAPCTGGAVRLAASAPGRDGLRPLVDDLAAECARAGVTVRTGVRATARAVLAAAPDAVVLATGARPARPAWAGGSGLVVDVREVLAGAVAPDGDVLVVDDLGTAAATSVAELLAGRGCTVEVVTAALVVGQDLGLTLDRPAWERRAVALGIRRTTERLVTAVDGRTVRLLHHPTGATEERTVDRVVAVTPPRADDALWAALRDSGLEVHRVGDCLAPRRAGDATRDGDRAGLAV</sequence>
<evidence type="ECO:0000256" key="9">
    <source>
        <dbReference type="ARBA" id="ARBA00023014"/>
    </source>
</evidence>
<evidence type="ECO:0000256" key="5">
    <source>
        <dbReference type="ARBA" id="ARBA00022643"/>
    </source>
</evidence>
<evidence type="ECO:0000256" key="4">
    <source>
        <dbReference type="ARBA" id="ARBA00022630"/>
    </source>
</evidence>
<dbReference type="GO" id="GO:0051536">
    <property type="term" value="F:iron-sulfur cluster binding"/>
    <property type="evidence" value="ECO:0007669"/>
    <property type="project" value="UniProtKB-KW"/>
</dbReference>
<keyword evidence="14" id="KW-1185">Reference proteome</keyword>
<dbReference type="SUPFAM" id="SSF51905">
    <property type="entry name" value="FAD/NAD(P)-binding domain"/>
    <property type="match status" value="1"/>
</dbReference>
<feature type="region of interest" description="Disordered" evidence="10">
    <location>
        <begin position="104"/>
        <end position="124"/>
    </location>
</feature>
<protein>
    <submittedName>
        <fullName evidence="13">2,4-dienoyl-CoA reductase (NADPH2)</fullName>
    </submittedName>
</protein>
<dbReference type="InterPro" id="IPR023987">
    <property type="entry name" value="CHP03977_oxidoreductase"/>
</dbReference>
<dbReference type="RefSeq" id="WP_089306747.1">
    <property type="nucleotide sequence ID" value="NZ_FZOO01000009.1"/>
</dbReference>
<evidence type="ECO:0000256" key="10">
    <source>
        <dbReference type="SAM" id="MobiDB-lite"/>
    </source>
</evidence>
<evidence type="ECO:0000256" key="1">
    <source>
        <dbReference type="ARBA" id="ARBA00001917"/>
    </source>
</evidence>
<dbReference type="Gene3D" id="3.20.20.70">
    <property type="entry name" value="Aldolase class I"/>
    <property type="match status" value="1"/>
</dbReference>
<dbReference type="PRINTS" id="PR00411">
    <property type="entry name" value="PNDRDTASEI"/>
</dbReference>
<dbReference type="GO" id="GO:0046872">
    <property type="term" value="F:metal ion binding"/>
    <property type="evidence" value="ECO:0007669"/>
    <property type="project" value="UniProtKB-KW"/>
</dbReference>
<keyword evidence="7" id="KW-0560">Oxidoreductase</keyword>
<feature type="domain" description="FAD/NAD(P)-binding" evidence="12">
    <location>
        <begin position="377"/>
        <end position="614"/>
    </location>
</feature>